<evidence type="ECO:0000313" key="4">
    <source>
        <dbReference type="Proteomes" id="UP000260823"/>
    </source>
</evidence>
<gene>
    <name evidence="3" type="ORF">DYU05_15705</name>
</gene>
<feature type="chain" id="PRO_5017618030" evidence="1">
    <location>
        <begin position="28"/>
        <end position="246"/>
    </location>
</feature>
<organism evidence="3 4">
    <name type="scientific">Mucilaginibacter terrenus</name>
    <dbReference type="NCBI Taxonomy" id="2482727"/>
    <lineage>
        <taxon>Bacteria</taxon>
        <taxon>Pseudomonadati</taxon>
        <taxon>Bacteroidota</taxon>
        <taxon>Sphingobacteriia</taxon>
        <taxon>Sphingobacteriales</taxon>
        <taxon>Sphingobacteriaceae</taxon>
        <taxon>Mucilaginibacter</taxon>
    </lineage>
</organism>
<dbReference type="Proteomes" id="UP000260823">
    <property type="component" value="Unassembled WGS sequence"/>
</dbReference>
<name>A0A3E2NM40_9SPHI</name>
<evidence type="ECO:0000256" key="1">
    <source>
        <dbReference type="SAM" id="SignalP"/>
    </source>
</evidence>
<proteinExistence type="predicted"/>
<comment type="caution">
    <text evidence="3">The sequence shown here is derived from an EMBL/GenBank/DDBJ whole genome shotgun (WGS) entry which is preliminary data.</text>
</comment>
<accession>A0A3E2NM40</accession>
<dbReference type="EMBL" id="QWDE01000003">
    <property type="protein sequence ID" value="RFZ82074.1"/>
    <property type="molecule type" value="Genomic_DNA"/>
</dbReference>
<evidence type="ECO:0000259" key="2">
    <source>
        <dbReference type="Pfam" id="PF14344"/>
    </source>
</evidence>
<feature type="domain" description="DUF4397" evidence="2">
    <location>
        <begin position="145"/>
        <end position="224"/>
    </location>
</feature>
<sequence length="246" mass="26837">MASKSSSIFKYLCIALCALLAVPQLMSCGKDNTTSVGTANAYLNIVNVSPNINPVYLYAEFIRQGNTTYRYPSASNYFLMNIADTPLQIRPAVSNNTIQSNLLTLAERMNRNVRYTWFLTGLRNDSSLTYIFTVDSGAIPAVGRSKIRLVNASPGSAGLTLTANDTLAFKNIAYKKVSDYKEITAGSYNFKITATSTPGTVLTTLRNTTVLDGKLYTIYAYGLPNRTDTAAFNAGIILNTIPDKNQ</sequence>
<keyword evidence="4" id="KW-1185">Reference proteome</keyword>
<feature type="signal peptide" evidence="1">
    <location>
        <begin position="1"/>
        <end position="27"/>
    </location>
</feature>
<dbReference type="AlphaFoldDB" id="A0A3E2NM40"/>
<keyword evidence="1" id="KW-0732">Signal</keyword>
<dbReference type="InterPro" id="IPR025510">
    <property type="entry name" value="DUF4397"/>
</dbReference>
<evidence type="ECO:0000313" key="3">
    <source>
        <dbReference type="EMBL" id="RFZ82074.1"/>
    </source>
</evidence>
<dbReference type="RefSeq" id="WP_117384100.1">
    <property type="nucleotide sequence ID" value="NZ_QWDE01000003.1"/>
</dbReference>
<dbReference type="Pfam" id="PF14344">
    <property type="entry name" value="DUF4397"/>
    <property type="match status" value="1"/>
</dbReference>
<dbReference type="OrthoDB" id="794386at2"/>
<reference evidence="3 4" key="1">
    <citation type="submission" date="2018-08" db="EMBL/GenBank/DDBJ databases">
        <title>Mucilaginibacter terrae sp. nov., isolated from manganese diggings.</title>
        <authorList>
            <person name="Huang Y."/>
            <person name="Zhou Z."/>
        </authorList>
    </citation>
    <scope>NUCLEOTIDE SEQUENCE [LARGE SCALE GENOMIC DNA]</scope>
    <source>
        <strain evidence="3 4">ZH6</strain>
    </source>
</reference>
<protein>
    <submittedName>
        <fullName evidence="3">DUF4397 domain-containing protein</fullName>
    </submittedName>
</protein>